<name>A0ABD1YTI1_9MARC</name>
<sequence>MPSKDVVAGWAEIILHQEMGNKAERVRRLNKHCYLNTVEDIEDRDKILDATPLYLGSHMIFALLWDSSFDPAELESIKVPVWVELLDIHPGFEGFGKTMLQTMGEVLYTTCEETYCRLTSIKGCLRLDLQQELPESVEVIDPEMLEVNYHLVLYRIGKEGKKARLTTVESANPYAALDIDQPEDEQVLSAEPIVLEENQNIDRDPNISVQQTFIAIEEQQPAEMDSAKEKGNGRKI</sequence>
<dbReference type="Proteomes" id="UP001605036">
    <property type="component" value="Unassembled WGS sequence"/>
</dbReference>
<gene>
    <name evidence="2" type="ORF">R1flu_005555</name>
</gene>
<reference evidence="2 3" key="1">
    <citation type="submission" date="2024-09" db="EMBL/GenBank/DDBJ databases">
        <title>Chromosome-scale assembly of Riccia fluitans.</title>
        <authorList>
            <person name="Paukszto L."/>
            <person name="Sawicki J."/>
            <person name="Karawczyk K."/>
            <person name="Piernik-Szablinska J."/>
            <person name="Szczecinska M."/>
            <person name="Mazdziarz M."/>
        </authorList>
    </citation>
    <scope>NUCLEOTIDE SEQUENCE [LARGE SCALE GENOMIC DNA]</scope>
    <source>
        <strain evidence="2">Rf_01</strain>
        <tissue evidence="2">Aerial parts of the thallus</tissue>
    </source>
</reference>
<proteinExistence type="predicted"/>
<feature type="region of interest" description="Disordered" evidence="1">
    <location>
        <begin position="217"/>
        <end position="236"/>
    </location>
</feature>
<feature type="compositionally biased region" description="Basic and acidic residues" evidence="1">
    <location>
        <begin position="225"/>
        <end position="236"/>
    </location>
</feature>
<comment type="caution">
    <text evidence="2">The sequence shown here is derived from an EMBL/GenBank/DDBJ whole genome shotgun (WGS) entry which is preliminary data.</text>
</comment>
<evidence type="ECO:0000313" key="3">
    <source>
        <dbReference type="Proteomes" id="UP001605036"/>
    </source>
</evidence>
<organism evidence="2 3">
    <name type="scientific">Riccia fluitans</name>
    <dbReference type="NCBI Taxonomy" id="41844"/>
    <lineage>
        <taxon>Eukaryota</taxon>
        <taxon>Viridiplantae</taxon>
        <taxon>Streptophyta</taxon>
        <taxon>Embryophyta</taxon>
        <taxon>Marchantiophyta</taxon>
        <taxon>Marchantiopsida</taxon>
        <taxon>Marchantiidae</taxon>
        <taxon>Marchantiales</taxon>
        <taxon>Ricciaceae</taxon>
        <taxon>Riccia</taxon>
    </lineage>
</organism>
<evidence type="ECO:0008006" key="4">
    <source>
        <dbReference type="Google" id="ProtNLM"/>
    </source>
</evidence>
<dbReference type="AlphaFoldDB" id="A0ABD1YTI1"/>
<evidence type="ECO:0000256" key="1">
    <source>
        <dbReference type="SAM" id="MobiDB-lite"/>
    </source>
</evidence>
<dbReference type="EMBL" id="JBHFFA010000003">
    <property type="protein sequence ID" value="KAL2634076.1"/>
    <property type="molecule type" value="Genomic_DNA"/>
</dbReference>
<protein>
    <recommendedName>
        <fullName evidence="4">DUF4283 domain-containing protein</fullName>
    </recommendedName>
</protein>
<keyword evidence="3" id="KW-1185">Reference proteome</keyword>
<evidence type="ECO:0000313" key="2">
    <source>
        <dbReference type="EMBL" id="KAL2634076.1"/>
    </source>
</evidence>
<accession>A0ABD1YTI1</accession>